<reference evidence="2" key="1">
    <citation type="journal article" date="2023" name="G3 (Bethesda)">
        <title>Whole genome assembly and annotation of the endangered Caribbean coral Acropora cervicornis.</title>
        <authorList>
            <person name="Selwyn J.D."/>
            <person name="Vollmer S.V."/>
        </authorList>
    </citation>
    <scope>NUCLEOTIDE SEQUENCE</scope>
    <source>
        <strain evidence="2">K2</strain>
    </source>
</reference>
<organism evidence="2 3">
    <name type="scientific">Acropora cervicornis</name>
    <name type="common">Staghorn coral</name>
    <dbReference type="NCBI Taxonomy" id="6130"/>
    <lineage>
        <taxon>Eukaryota</taxon>
        <taxon>Metazoa</taxon>
        <taxon>Cnidaria</taxon>
        <taxon>Anthozoa</taxon>
        <taxon>Hexacorallia</taxon>
        <taxon>Scleractinia</taxon>
        <taxon>Astrocoeniina</taxon>
        <taxon>Acroporidae</taxon>
        <taxon>Acropora</taxon>
    </lineage>
</organism>
<dbReference type="InterPro" id="IPR036397">
    <property type="entry name" value="RNaseH_sf"/>
</dbReference>
<gene>
    <name evidence="2" type="ORF">P5673_019046</name>
</gene>
<name>A0AAD9QDD3_ACRCE</name>
<sequence>MDGDGQGAKPITSLRIAVSTRLPLEIAASVWLIPEARNYLQRLHLEEMIQECENLAKYTRGHLPSVLRDKSFETMRDFSWNKVLTEDKERYSTLLAGGEGQNTLRCGAMRITPIGTIYPLLLYQFNRELNLVQRINRVLLANGQAETKKRMKEFQNTLRQQCINLPQETEIFLNNNTDCNLNLSDWEKAGLQYIGGCVLKKIHNRHRAKASHESQQAQAILKAGKSDKNDSTQKLVESVNRGGLWSISEPSQIIFLKTNFRRFTSTPGLTKVDIAGHYSDGLLDLIENKRKCHVVGDNLNINTNVKDMRMDNRNKMHNWFMSMVVSERDMFKFLSKVCPKQIHLHQSLAMNDKTSLFPMPMHIQDEKKLADMVDILCEIEETLNGVWQKSDASVKGYSHENSHVTMLIVKHFHEHTHHQDKGMTLNEKSISSCQHHFILSQVPETAWSSTRAKDVGPTRRSPRANSTFYILRRGLFWALHYQRRNEGTEALWRAFHLHGFQSCAHRTANSLKTDAFIYALRRFICRRGPFRQLRSDQGTNFMGARTELAQALAEMDQEKIRTKLLEELCDWISFKMNVPAASHMGGVWEHQIRSARNVLSSLLQKNGRQLDDESLRTLMCEAKAIVNSRPLTVSHLADPDSLSPLTPNHLLTMKTKVVLAPPGAFQPADVYCRKRWRRVTHLANEFWTRWRKQFLLSLQQRQRWTHPRRNLTGDDVIMIKDENLHRNVWQLARDGQARKVQVSLADRCLDNKGKRFGTVQYLERPVQKLVLLMSASKDESKSVPLVDEEVKFIASIKQMCSRGGFRLHKFVSNSKEVVRRVPEQDRADSVKELDLDLDLLPLECALGIHWCVESDCFQFTIVLQGKPCTRRGILSTVSSIFDPLGFVAPLLLDGKSILQELCRCEVGWDDPIPDKVKAKWEKWRSDLLEVQRITTPRCYRPDNFGRVINAQLHHFSDASVKGYSHENSHVTMLIVKHFHECTHHQVKCQKLRGAGQEQRMSDLPEDRLKPTPPFTYCAVDYFGPFIIKDGMKELKRYGVLFTCMASRAVHIELPTPSRLTPSFMP</sequence>
<evidence type="ECO:0000259" key="1">
    <source>
        <dbReference type="Pfam" id="PF18701"/>
    </source>
</evidence>
<dbReference type="InterPro" id="IPR040676">
    <property type="entry name" value="DUF5641"/>
</dbReference>
<comment type="caution">
    <text evidence="2">The sequence shown here is derived from an EMBL/GenBank/DDBJ whole genome shotgun (WGS) entry which is preliminary data.</text>
</comment>
<proteinExistence type="predicted"/>
<accession>A0AAD9QDD3</accession>
<protein>
    <recommendedName>
        <fullName evidence="1">DUF5641 domain-containing protein</fullName>
    </recommendedName>
</protein>
<dbReference type="Pfam" id="PF05380">
    <property type="entry name" value="Peptidase_A17"/>
    <property type="match status" value="1"/>
</dbReference>
<dbReference type="InterPro" id="IPR012337">
    <property type="entry name" value="RNaseH-like_sf"/>
</dbReference>
<keyword evidence="3" id="KW-1185">Reference proteome</keyword>
<dbReference type="GO" id="GO:0003676">
    <property type="term" value="F:nucleic acid binding"/>
    <property type="evidence" value="ECO:0007669"/>
    <property type="project" value="InterPro"/>
</dbReference>
<reference evidence="2" key="2">
    <citation type="journal article" date="2023" name="Science">
        <title>Genomic signatures of disease resistance in endangered staghorn corals.</title>
        <authorList>
            <person name="Vollmer S.V."/>
            <person name="Selwyn J.D."/>
            <person name="Despard B.A."/>
            <person name="Roesel C.L."/>
        </authorList>
    </citation>
    <scope>NUCLEOTIDE SEQUENCE</scope>
    <source>
        <strain evidence="2">K2</strain>
    </source>
</reference>
<dbReference type="SUPFAM" id="SSF53098">
    <property type="entry name" value="Ribonuclease H-like"/>
    <property type="match status" value="1"/>
</dbReference>
<dbReference type="PANTHER" id="PTHR47331:SF5">
    <property type="entry name" value="RIBONUCLEASE H"/>
    <property type="match status" value="1"/>
</dbReference>
<dbReference type="Proteomes" id="UP001249851">
    <property type="component" value="Unassembled WGS sequence"/>
</dbReference>
<dbReference type="Pfam" id="PF18701">
    <property type="entry name" value="DUF5641"/>
    <property type="match status" value="1"/>
</dbReference>
<dbReference type="EMBL" id="JARQWQ010000043">
    <property type="protein sequence ID" value="KAK2558831.1"/>
    <property type="molecule type" value="Genomic_DNA"/>
</dbReference>
<evidence type="ECO:0000313" key="3">
    <source>
        <dbReference type="Proteomes" id="UP001249851"/>
    </source>
</evidence>
<dbReference type="PANTHER" id="PTHR47331">
    <property type="entry name" value="PHD-TYPE DOMAIN-CONTAINING PROTEIN"/>
    <property type="match status" value="1"/>
</dbReference>
<feature type="domain" description="DUF5641" evidence="1">
    <location>
        <begin position="674"/>
        <end position="771"/>
    </location>
</feature>
<evidence type="ECO:0000313" key="2">
    <source>
        <dbReference type="EMBL" id="KAK2558831.1"/>
    </source>
</evidence>
<dbReference type="Gene3D" id="3.30.420.10">
    <property type="entry name" value="Ribonuclease H-like superfamily/Ribonuclease H"/>
    <property type="match status" value="2"/>
</dbReference>
<dbReference type="InterPro" id="IPR008042">
    <property type="entry name" value="Retrotrans_Pao"/>
</dbReference>
<dbReference type="AlphaFoldDB" id="A0AAD9QDD3"/>